<dbReference type="AlphaFoldDB" id="A0A1A8X6R8"/>
<protein>
    <submittedName>
        <fullName evidence="2">PIR Superfamily Protein</fullName>
    </submittedName>
</protein>
<evidence type="ECO:0000256" key="1">
    <source>
        <dbReference type="SAM" id="Phobius"/>
    </source>
</evidence>
<keyword evidence="1" id="KW-0812">Transmembrane</keyword>
<dbReference type="EMBL" id="FLQV01001602">
    <property type="protein sequence ID" value="SBS99910.1"/>
    <property type="molecule type" value="Genomic_DNA"/>
</dbReference>
<feature type="non-terminal residue" evidence="2">
    <location>
        <position position="1"/>
    </location>
</feature>
<dbReference type="InterPro" id="IPR008780">
    <property type="entry name" value="Plasmodium_Vir"/>
</dbReference>
<sequence>IYVSEDIVIIKFFTLLNKSLRMTTESYEQKLPTNKYSQELNSENSLNMYYNSTTFTSVMTSGGEKLKKIAAMLQKNYAGLHMYLQDRYDHCDDLNYWLEEKKDNHKIEEPVDHDNSWSLIDQLWNKLQYQTFPNNKCNRKNINKPLTERKKRKDLQHFCENRNHLRSTCKKAKDGKFQSDDNCKNLSDYVEKSYTRFTKENECMPNRSELTDYFLHINESCSLYDMPRTFPSYTFETNVITENLIKRTPIKKCTEDNILPSNSCPRDEIVPETEVSGGSSNYLGIFLYMGLSFLAIFFILFYFTSVKSLLHKCKGRQKLTRRFFEDDGEELLEASSQPLNISSLDKRYNLGYEP</sequence>
<feature type="transmembrane region" description="Helical" evidence="1">
    <location>
        <begin position="282"/>
        <end position="304"/>
    </location>
</feature>
<dbReference type="Proteomes" id="UP000078546">
    <property type="component" value="Unassembled WGS sequence"/>
</dbReference>
<name>A0A1A8X6R8_PLAOA</name>
<gene>
    <name evidence="2" type="ORF">POVCU1_056030</name>
</gene>
<evidence type="ECO:0000313" key="2">
    <source>
        <dbReference type="EMBL" id="SBS99910.1"/>
    </source>
</evidence>
<reference evidence="3" key="1">
    <citation type="submission" date="2016-05" db="EMBL/GenBank/DDBJ databases">
        <authorList>
            <person name="Naeem Raeece"/>
        </authorList>
    </citation>
    <scope>NUCLEOTIDE SEQUENCE [LARGE SCALE GENOMIC DNA]</scope>
</reference>
<organism evidence="2 3">
    <name type="scientific">Plasmodium ovale curtisi</name>
    <dbReference type="NCBI Taxonomy" id="864141"/>
    <lineage>
        <taxon>Eukaryota</taxon>
        <taxon>Sar</taxon>
        <taxon>Alveolata</taxon>
        <taxon>Apicomplexa</taxon>
        <taxon>Aconoidasida</taxon>
        <taxon>Haemosporida</taxon>
        <taxon>Plasmodiidae</taxon>
        <taxon>Plasmodium</taxon>
        <taxon>Plasmodium (Plasmodium)</taxon>
    </lineage>
</organism>
<evidence type="ECO:0000313" key="3">
    <source>
        <dbReference type="Proteomes" id="UP000078546"/>
    </source>
</evidence>
<accession>A0A1A8X6R8</accession>
<proteinExistence type="predicted"/>
<keyword evidence="1" id="KW-0472">Membrane</keyword>
<keyword evidence="1" id="KW-1133">Transmembrane helix</keyword>
<dbReference type="Pfam" id="PF05795">
    <property type="entry name" value="Plasmodium_Vir"/>
    <property type="match status" value="1"/>
</dbReference>